<evidence type="ECO:0000256" key="1">
    <source>
        <dbReference type="ARBA" id="ARBA00012513"/>
    </source>
</evidence>
<dbReference type="GO" id="GO:0004674">
    <property type="term" value="F:protein serine/threonine kinase activity"/>
    <property type="evidence" value="ECO:0007669"/>
    <property type="project" value="UniProtKB-KW"/>
</dbReference>
<organism evidence="10 11">
    <name type="scientific">Actinomadura viridis</name>
    <dbReference type="NCBI Taxonomy" id="58110"/>
    <lineage>
        <taxon>Bacteria</taxon>
        <taxon>Bacillati</taxon>
        <taxon>Actinomycetota</taxon>
        <taxon>Actinomycetes</taxon>
        <taxon>Streptosporangiales</taxon>
        <taxon>Thermomonosporaceae</taxon>
        <taxon>Actinomadura</taxon>
    </lineage>
</organism>
<feature type="region of interest" description="Disordered" evidence="7">
    <location>
        <begin position="256"/>
        <end position="278"/>
    </location>
</feature>
<dbReference type="PROSITE" id="PS00108">
    <property type="entry name" value="PROTEIN_KINASE_ST"/>
    <property type="match status" value="1"/>
</dbReference>
<dbReference type="EMBL" id="JADOUA010000001">
    <property type="protein sequence ID" value="MBG6092561.1"/>
    <property type="molecule type" value="Genomic_DNA"/>
</dbReference>
<reference evidence="10" key="1">
    <citation type="submission" date="2020-11" db="EMBL/GenBank/DDBJ databases">
        <title>Sequencing the genomes of 1000 actinobacteria strains.</title>
        <authorList>
            <person name="Klenk H.-P."/>
        </authorList>
    </citation>
    <scope>NUCLEOTIDE SEQUENCE</scope>
    <source>
        <strain evidence="10">DSM 43175</strain>
    </source>
</reference>
<accession>A0A931DRP0</accession>
<evidence type="ECO:0000313" key="10">
    <source>
        <dbReference type="EMBL" id="MBG6092561.1"/>
    </source>
</evidence>
<keyword evidence="8" id="KW-0812">Transmembrane</keyword>
<evidence type="ECO:0000256" key="2">
    <source>
        <dbReference type="ARBA" id="ARBA00022527"/>
    </source>
</evidence>
<dbReference type="SUPFAM" id="SSF56112">
    <property type="entry name" value="Protein kinase-like (PK-like)"/>
    <property type="match status" value="1"/>
</dbReference>
<protein>
    <recommendedName>
        <fullName evidence="1">non-specific serine/threonine protein kinase</fullName>
        <ecNumber evidence="1">2.7.11.1</ecNumber>
    </recommendedName>
</protein>
<dbReference type="Proteomes" id="UP000614047">
    <property type="component" value="Unassembled WGS sequence"/>
</dbReference>
<dbReference type="Gene3D" id="1.10.510.10">
    <property type="entry name" value="Transferase(Phosphotransferase) domain 1"/>
    <property type="match status" value="1"/>
</dbReference>
<evidence type="ECO:0000256" key="6">
    <source>
        <dbReference type="ARBA" id="ARBA00022840"/>
    </source>
</evidence>
<dbReference type="InterPro" id="IPR000719">
    <property type="entry name" value="Prot_kinase_dom"/>
</dbReference>
<evidence type="ECO:0000256" key="5">
    <source>
        <dbReference type="ARBA" id="ARBA00022777"/>
    </source>
</evidence>
<sequence>MGTVWRAHDEMLDRDVAVKEVRLPERLTAGERRLLCRRLIEEARATAALRHPGVIDVHDVVIEDGRPWIVMEFLRARSLHQEIAEHGPLPVERAARIGQSVLAVLDAAHRAGILHRDVKPSNILLCDDGRILLTDFGLAVHVDSGPEPEETLVAGIEGSPAYLPPERVRGEPGVRASDLWSLGATLYAAVEGTSPFLRCHALASMVAVLLGEYPPPVRAGRLAPVIEGLLRQDPCRRLRAAEAARLLGAATEPPPPAWRRLLPNTRPGRLPAGERRARGDRRSRLGTMVFAISIAVTAVVLGAWSARWNSVGKGEALTLLPVPGGAFRTASYHESAGYHVDVPLDWRREVRGGAVHWRDPVAGRGLRITPVSGTPLAGLRAVERQTAGSAGHPGYRLLRLEPVPELNRPAAEWEYTWGEAEHRMHALRTRTAGYEFYFYAPDARWTPAQRVYERILGSFRTG</sequence>
<dbReference type="CDD" id="cd14014">
    <property type="entry name" value="STKc_PknB_like"/>
    <property type="match status" value="1"/>
</dbReference>
<dbReference type="InterPro" id="IPR008271">
    <property type="entry name" value="Ser/Thr_kinase_AS"/>
</dbReference>
<keyword evidence="8" id="KW-1133">Transmembrane helix</keyword>
<dbReference type="SMART" id="SM00220">
    <property type="entry name" value="S_TKc"/>
    <property type="match status" value="1"/>
</dbReference>
<dbReference type="AlphaFoldDB" id="A0A931DRP0"/>
<feature type="transmembrane region" description="Helical" evidence="8">
    <location>
        <begin position="285"/>
        <end position="304"/>
    </location>
</feature>
<keyword evidence="11" id="KW-1185">Reference proteome</keyword>
<dbReference type="EC" id="2.7.11.1" evidence="1"/>
<keyword evidence="3 10" id="KW-0808">Transferase</keyword>
<keyword evidence="6" id="KW-0067">ATP-binding</keyword>
<dbReference type="InterPro" id="IPR011009">
    <property type="entry name" value="Kinase-like_dom_sf"/>
</dbReference>
<dbReference type="PROSITE" id="PS50011">
    <property type="entry name" value="PROTEIN_KINASE_DOM"/>
    <property type="match status" value="1"/>
</dbReference>
<name>A0A931DRP0_9ACTN</name>
<dbReference type="PANTHER" id="PTHR43289">
    <property type="entry name" value="MITOGEN-ACTIVATED PROTEIN KINASE KINASE KINASE 20-RELATED"/>
    <property type="match status" value="1"/>
</dbReference>
<evidence type="ECO:0000256" key="8">
    <source>
        <dbReference type="SAM" id="Phobius"/>
    </source>
</evidence>
<evidence type="ECO:0000313" key="11">
    <source>
        <dbReference type="Proteomes" id="UP000614047"/>
    </source>
</evidence>
<dbReference type="Pfam" id="PF00069">
    <property type="entry name" value="Pkinase"/>
    <property type="match status" value="1"/>
</dbReference>
<evidence type="ECO:0000259" key="9">
    <source>
        <dbReference type="PROSITE" id="PS50011"/>
    </source>
</evidence>
<comment type="caution">
    <text evidence="10">The sequence shown here is derived from an EMBL/GenBank/DDBJ whole genome shotgun (WGS) entry which is preliminary data.</text>
</comment>
<keyword evidence="2" id="KW-0723">Serine/threonine-protein kinase</keyword>
<dbReference type="Gene3D" id="3.30.200.20">
    <property type="entry name" value="Phosphorylase Kinase, domain 1"/>
    <property type="match status" value="1"/>
</dbReference>
<dbReference type="GO" id="GO:0005524">
    <property type="term" value="F:ATP binding"/>
    <property type="evidence" value="ECO:0007669"/>
    <property type="project" value="UniProtKB-KW"/>
</dbReference>
<feature type="domain" description="Protein kinase" evidence="9">
    <location>
        <begin position="1"/>
        <end position="247"/>
    </location>
</feature>
<keyword evidence="8" id="KW-0472">Membrane</keyword>
<keyword evidence="4" id="KW-0547">Nucleotide-binding</keyword>
<keyword evidence="5" id="KW-0418">Kinase</keyword>
<evidence type="ECO:0000256" key="4">
    <source>
        <dbReference type="ARBA" id="ARBA00022741"/>
    </source>
</evidence>
<proteinExistence type="predicted"/>
<evidence type="ECO:0000256" key="7">
    <source>
        <dbReference type="SAM" id="MobiDB-lite"/>
    </source>
</evidence>
<evidence type="ECO:0000256" key="3">
    <source>
        <dbReference type="ARBA" id="ARBA00022679"/>
    </source>
</evidence>
<gene>
    <name evidence="10" type="ORF">IW256_006674</name>
</gene>
<dbReference type="PANTHER" id="PTHR43289:SF6">
    <property type="entry name" value="SERINE_THREONINE-PROTEIN KINASE NEKL-3"/>
    <property type="match status" value="1"/>
</dbReference>